<reference evidence="2" key="1">
    <citation type="submission" date="2024-07" db="EMBL/GenBank/DDBJ databases">
        <title>Two chromosome-level genome assemblies of Korean endemic species Abeliophyllum distichum and Forsythia ovata (Oleaceae).</title>
        <authorList>
            <person name="Jang H."/>
        </authorList>
    </citation>
    <scope>NUCLEOTIDE SEQUENCE [LARGE SCALE GENOMIC DNA]</scope>
</reference>
<keyword evidence="2" id="KW-1185">Reference proteome</keyword>
<gene>
    <name evidence="1" type="ORF">Adt_43591</name>
</gene>
<dbReference type="EMBL" id="JBFOLK010000014">
    <property type="protein sequence ID" value="KAL2460171.1"/>
    <property type="molecule type" value="Genomic_DNA"/>
</dbReference>
<accession>A0ABD1P8H4</accession>
<evidence type="ECO:0000313" key="2">
    <source>
        <dbReference type="Proteomes" id="UP001604336"/>
    </source>
</evidence>
<dbReference type="Proteomes" id="UP001604336">
    <property type="component" value="Unassembled WGS sequence"/>
</dbReference>
<evidence type="ECO:0000313" key="1">
    <source>
        <dbReference type="EMBL" id="KAL2460171.1"/>
    </source>
</evidence>
<name>A0ABD1P8H4_9LAMI</name>
<organism evidence="1 2">
    <name type="scientific">Abeliophyllum distichum</name>
    <dbReference type="NCBI Taxonomy" id="126358"/>
    <lineage>
        <taxon>Eukaryota</taxon>
        <taxon>Viridiplantae</taxon>
        <taxon>Streptophyta</taxon>
        <taxon>Embryophyta</taxon>
        <taxon>Tracheophyta</taxon>
        <taxon>Spermatophyta</taxon>
        <taxon>Magnoliopsida</taxon>
        <taxon>eudicotyledons</taxon>
        <taxon>Gunneridae</taxon>
        <taxon>Pentapetalae</taxon>
        <taxon>asterids</taxon>
        <taxon>lamiids</taxon>
        <taxon>Lamiales</taxon>
        <taxon>Oleaceae</taxon>
        <taxon>Forsythieae</taxon>
        <taxon>Abeliophyllum</taxon>
    </lineage>
</organism>
<protein>
    <submittedName>
        <fullName evidence="1">Mediator of RNA polymerase II transcription subunit 13</fullName>
    </submittedName>
</protein>
<comment type="caution">
    <text evidence="1">The sequence shown here is derived from an EMBL/GenBank/DDBJ whole genome shotgun (WGS) entry which is preliminary data.</text>
</comment>
<proteinExistence type="predicted"/>
<dbReference type="AlphaFoldDB" id="A0ABD1P8H4"/>
<sequence length="149" mass="15716">MQERTLPSSASPLYSAHSKTSVFGKGGIGQPSSRKQLVGGLFKGLAAMDIFLLGQLKPQGSGASGYLKGYTPVNSLAKICSSPVHQVLVSKAVLSMRKDSWNPSKEECPLVLSVTLVDYSGGNNTTQENLGKGAVKQLGRDLSSDAKEF</sequence>